<dbReference type="InterPro" id="IPR012337">
    <property type="entry name" value="RNaseH-like_sf"/>
</dbReference>
<evidence type="ECO:0000259" key="2">
    <source>
        <dbReference type="Pfam" id="PF14372"/>
    </source>
</evidence>
<keyword evidence="4" id="KW-1185">Reference proteome</keyword>
<evidence type="ECO:0000313" key="3">
    <source>
        <dbReference type="EMBL" id="CAH1441405.1"/>
    </source>
</evidence>
<sequence length="228" mass="26525">MSGTLYVTANMHYHEILGVLASLLEWTQDDDINIVLMGDQMRKKFDKYYGDFGKTNVMVLVAVALDPRYKMRFVKFSLRKIYPLDFKKVEELYAKVFEVLNQLYNHYSNVSSTGKNDGSSSFNTNDDDGQNFDGVVKNKQMRKIYDEFYENDVEDAMEKSELEEYLDAPPKKMNNETFDILKWWSDKCTTYKVLSSMAKDILAIPLLEDVEKYEEEISCNMEDTRGGS</sequence>
<organism evidence="3 4">
    <name type="scientific">Lactuca virosa</name>
    <dbReference type="NCBI Taxonomy" id="75947"/>
    <lineage>
        <taxon>Eukaryota</taxon>
        <taxon>Viridiplantae</taxon>
        <taxon>Streptophyta</taxon>
        <taxon>Embryophyta</taxon>
        <taxon>Tracheophyta</taxon>
        <taxon>Spermatophyta</taxon>
        <taxon>Magnoliopsida</taxon>
        <taxon>eudicotyledons</taxon>
        <taxon>Gunneridae</taxon>
        <taxon>Pentapetalae</taxon>
        <taxon>asterids</taxon>
        <taxon>campanulids</taxon>
        <taxon>Asterales</taxon>
        <taxon>Asteraceae</taxon>
        <taxon>Cichorioideae</taxon>
        <taxon>Cichorieae</taxon>
        <taxon>Lactucinae</taxon>
        <taxon>Lactuca</taxon>
    </lineage>
</organism>
<dbReference type="GO" id="GO:0003677">
    <property type="term" value="F:DNA binding"/>
    <property type="evidence" value="ECO:0007669"/>
    <property type="project" value="InterPro"/>
</dbReference>
<evidence type="ECO:0008006" key="5">
    <source>
        <dbReference type="Google" id="ProtNLM"/>
    </source>
</evidence>
<dbReference type="Pfam" id="PF14372">
    <property type="entry name" value="hAT-like_RNase-H"/>
    <property type="match status" value="1"/>
</dbReference>
<dbReference type="PANTHER" id="PTHR23272">
    <property type="entry name" value="BED FINGER-RELATED"/>
    <property type="match status" value="1"/>
</dbReference>
<dbReference type="EMBL" id="CAKMRJ010005412">
    <property type="protein sequence ID" value="CAH1441405.1"/>
    <property type="molecule type" value="Genomic_DNA"/>
</dbReference>
<dbReference type="InterPro" id="IPR025525">
    <property type="entry name" value="hAT-like_transposase_RNase-H"/>
</dbReference>
<comment type="caution">
    <text evidence="3">The sequence shown here is derived from an EMBL/GenBank/DDBJ whole genome shotgun (WGS) entry which is preliminary data.</text>
</comment>
<evidence type="ECO:0000313" key="4">
    <source>
        <dbReference type="Proteomes" id="UP001157418"/>
    </source>
</evidence>
<dbReference type="Pfam" id="PF05699">
    <property type="entry name" value="Dimer_Tnp_hAT"/>
    <property type="match status" value="1"/>
</dbReference>
<name>A0AAU9NUX4_9ASTR</name>
<dbReference type="GO" id="GO:0046983">
    <property type="term" value="F:protein dimerization activity"/>
    <property type="evidence" value="ECO:0007669"/>
    <property type="project" value="InterPro"/>
</dbReference>
<accession>A0AAU9NUX4</accession>
<proteinExistence type="predicted"/>
<dbReference type="AlphaFoldDB" id="A0AAU9NUX4"/>
<feature type="domain" description="hAT-like transposase RNase-H fold" evidence="2">
    <location>
        <begin position="2"/>
        <end position="107"/>
    </location>
</feature>
<dbReference type="InterPro" id="IPR008906">
    <property type="entry name" value="HATC_C_dom"/>
</dbReference>
<evidence type="ECO:0000259" key="1">
    <source>
        <dbReference type="Pfam" id="PF05699"/>
    </source>
</evidence>
<reference evidence="3 4" key="1">
    <citation type="submission" date="2022-01" db="EMBL/GenBank/DDBJ databases">
        <authorList>
            <person name="Xiong W."/>
            <person name="Schranz E."/>
        </authorList>
    </citation>
    <scope>NUCLEOTIDE SEQUENCE [LARGE SCALE GENOMIC DNA]</scope>
</reference>
<gene>
    <name evidence="3" type="ORF">LVIROSA_LOCUS27469</name>
</gene>
<dbReference type="SUPFAM" id="SSF53098">
    <property type="entry name" value="Ribonuclease H-like"/>
    <property type="match status" value="1"/>
</dbReference>
<feature type="domain" description="HAT C-terminal dimerisation" evidence="1">
    <location>
        <begin position="161"/>
        <end position="205"/>
    </location>
</feature>
<dbReference type="Proteomes" id="UP001157418">
    <property type="component" value="Unassembled WGS sequence"/>
</dbReference>
<dbReference type="PANTHER" id="PTHR23272:SF187">
    <property type="entry name" value="AC9 TRANSPOSASE-RELATED"/>
    <property type="match status" value="1"/>
</dbReference>
<protein>
    <recommendedName>
        <fullName evidence="5">hAT-like transposase RNase-H fold domain-containing protein</fullName>
    </recommendedName>
</protein>